<protein>
    <submittedName>
        <fullName evidence="9">Transporter</fullName>
    </submittedName>
</protein>
<organism evidence="9 10">
    <name type="scientific">Bifidobacterium thermophilum</name>
    <dbReference type="NCBI Taxonomy" id="33905"/>
    <lineage>
        <taxon>Bacteria</taxon>
        <taxon>Bacillati</taxon>
        <taxon>Actinomycetota</taxon>
        <taxon>Actinomycetes</taxon>
        <taxon>Bifidobacteriales</taxon>
        <taxon>Bifidobacteriaceae</taxon>
        <taxon>Bifidobacterium</taxon>
    </lineage>
</organism>
<dbReference type="InterPro" id="IPR000620">
    <property type="entry name" value="EamA_dom"/>
</dbReference>
<proteinExistence type="inferred from homology"/>
<comment type="similarity">
    <text evidence="2">Belongs to the EamA transporter family.</text>
</comment>
<feature type="domain" description="EamA" evidence="8">
    <location>
        <begin position="205"/>
        <end position="340"/>
    </location>
</feature>
<gene>
    <name evidence="9" type="ORF">CQR47_1636</name>
</gene>
<keyword evidence="3" id="KW-1003">Cell membrane</keyword>
<feature type="transmembrane region" description="Helical" evidence="7">
    <location>
        <begin position="175"/>
        <end position="193"/>
    </location>
</feature>
<evidence type="ECO:0000256" key="4">
    <source>
        <dbReference type="ARBA" id="ARBA00022692"/>
    </source>
</evidence>
<feature type="transmembrane region" description="Helical" evidence="7">
    <location>
        <begin position="235"/>
        <end position="254"/>
    </location>
</feature>
<evidence type="ECO:0000313" key="9">
    <source>
        <dbReference type="EMBL" id="PKU89202.1"/>
    </source>
</evidence>
<dbReference type="GO" id="GO:0005886">
    <property type="term" value="C:plasma membrane"/>
    <property type="evidence" value="ECO:0007669"/>
    <property type="project" value="UniProtKB-SubCell"/>
</dbReference>
<feature type="transmembrane region" description="Helical" evidence="7">
    <location>
        <begin position="260"/>
        <end position="285"/>
    </location>
</feature>
<feature type="transmembrane region" description="Helical" evidence="7">
    <location>
        <begin position="205"/>
        <end position="223"/>
    </location>
</feature>
<evidence type="ECO:0000256" key="1">
    <source>
        <dbReference type="ARBA" id="ARBA00004651"/>
    </source>
</evidence>
<comment type="caution">
    <text evidence="9">The sequence shown here is derived from an EMBL/GenBank/DDBJ whole genome shotgun (WGS) entry which is preliminary data.</text>
</comment>
<name>A0A2N3QF04_9BIFI</name>
<feature type="transmembrane region" description="Helical" evidence="7">
    <location>
        <begin position="60"/>
        <end position="79"/>
    </location>
</feature>
<sequence>MFFPRGGYREYGETDDGQHTHAGIIMPSIEVREAKEERHMRARSRFQEFRSRMSRTFPPNLARVMLLCCAALWGGSYLVAKVAMSAITPQWLMAMRMTGSCLIMFVLFHRVIIPALTRDIIIPALVVGVTYYGTMIMQTEGLKTIDPGRSAFLTASYCVLTPFAAWLVAKQHPKLINLVAAIICLTGVGFVALKPGSGSLALSQGDWMTIANAVIFSFNLTFLGRYTQHFHPIAVTFMQFAVADVFFLVGALLTEPLPNASWLAPDVIMSFLYLLIGATTMAQIMQNIGLAHVPPSSAAIIMCTESLFAVAFSAMFWGEAIGWTSIVGFSLIFVAVIMSVVTKRK</sequence>
<comment type="subcellular location">
    <subcellularLocation>
        <location evidence="1">Cell membrane</location>
        <topology evidence="1">Multi-pass membrane protein</topology>
    </subcellularLocation>
</comment>
<evidence type="ECO:0000259" key="8">
    <source>
        <dbReference type="Pfam" id="PF00892"/>
    </source>
</evidence>
<feature type="domain" description="EamA" evidence="8">
    <location>
        <begin position="64"/>
        <end position="191"/>
    </location>
</feature>
<keyword evidence="5 7" id="KW-1133">Transmembrane helix</keyword>
<feature type="transmembrane region" description="Helical" evidence="7">
    <location>
        <begin position="323"/>
        <end position="341"/>
    </location>
</feature>
<feature type="transmembrane region" description="Helical" evidence="7">
    <location>
        <begin position="150"/>
        <end position="168"/>
    </location>
</feature>
<dbReference type="InterPro" id="IPR051258">
    <property type="entry name" value="Diverse_Substrate_Transporter"/>
</dbReference>
<feature type="transmembrane region" description="Helical" evidence="7">
    <location>
        <begin position="91"/>
        <end position="108"/>
    </location>
</feature>
<dbReference type="AlphaFoldDB" id="A0A2N3QF04"/>
<dbReference type="SUPFAM" id="SSF103481">
    <property type="entry name" value="Multidrug resistance efflux transporter EmrE"/>
    <property type="match status" value="2"/>
</dbReference>
<evidence type="ECO:0000256" key="7">
    <source>
        <dbReference type="SAM" id="Phobius"/>
    </source>
</evidence>
<dbReference type="InterPro" id="IPR037185">
    <property type="entry name" value="EmrE-like"/>
</dbReference>
<dbReference type="Proteomes" id="UP000233727">
    <property type="component" value="Unassembled WGS sequence"/>
</dbReference>
<reference evidence="9 10" key="1">
    <citation type="submission" date="2017-10" db="EMBL/GenBank/DDBJ databases">
        <title>Bifidobacterium genomics.</title>
        <authorList>
            <person name="Lugli G.A."/>
            <person name="Milani C."/>
            <person name="Mancabelli L."/>
        </authorList>
    </citation>
    <scope>NUCLEOTIDE SEQUENCE [LARGE SCALE GENOMIC DNA]</scope>
    <source>
        <strain evidence="9 10">1542B</strain>
    </source>
</reference>
<dbReference type="PANTHER" id="PTHR42920:SF5">
    <property type="entry name" value="EAMA DOMAIN-CONTAINING PROTEIN"/>
    <property type="match status" value="1"/>
</dbReference>
<feature type="transmembrane region" description="Helical" evidence="7">
    <location>
        <begin position="297"/>
        <end position="317"/>
    </location>
</feature>
<evidence type="ECO:0000256" key="5">
    <source>
        <dbReference type="ARBA" id="ARBA00022989"/>
    </source>
</evidence>
<evidence type="ECO:0000256" key="3">
    <source>
        <dbReference type="ARBA" id="ARBA00022475"/>
    </source>
</evidence>
<dbReference type="PANTHER" id="PTHR42920">
    <property type="entry name" value="OS03G0707200 PROTEIN-RELATED"/>
    <property type="match status" value="1"/>
</dbReference>
<dbReference type="Pfam" id="PF00892">
    <property type="entry name" value="EamA"/>
    <property type="match status" value="2"/>
</dbReference>
<accession>A0A2N3QF04</accession>
<evidence type="ECO:0000256" key="6">
    <source>
        <dbReference type="ARBA" id="ARBA00023136"/>
    </source>
</evidence>
<feature type="transmembrane region" description="Helical" evidence="7">
    <location>
        <begin position="120"/>
        <end position="138"/>
    </location>
</feature>
<dbReference type="STRING" id="33905.BTHE_0023"/>
<evidence type="ECO:0000313" key="10">
    <source>
        <dbReference type="Proteomes" id="UP000233727"/>
    </source>
</evidence>
<evidence type="ECO:0000256" key="2">
    <source>
        <dbReference type="ARBA" id="ARBA00007362"/>
    </source>
</evidence>
<keyword evidence="6 7" id="KW-0472">Membrane</keyword>
<keyword evidence="4 7" id="KW-0812">Transmembrane</keyword>
<dbReference type="EMBL" id="PCGY01000022">
    <property type="protein sequence ID" value="PKU89202.1"/>
    <property type="molecule type" value="Genomic_DNA"/>
</dbReference>